<evidence type="ECO:0000256" key="1">
    <source>
        <dbReference type="ARBA" id="ARBA00004370"/>
    </source>
</evidence>
<feature type="chain" id="PRO_5020507568" evidence="3">
    <location>
        <begin position="22"/>
        <end position="456"/>
    </location>
</feature>
<evidence type="ECO:0000313" key="6">
    <source>
        <dbReference type="Proteomes" id="UP000305848"/>
    </source>
</evidence>
<dbReference type="InterPro" id="IPR012338">
    <property type="entry name" value="Beta-lactam/transpept-like"/>
</dbReference>
<name>A0A4U3KQM0_9BACT</name>
<dbReference type="Gene3D" id="3.40.710.10">
    <property type="entry name" value="DD-peptidase/beta-lactamase superfamily"/>
    <property type="match status" value="1"/>
</dbReference>
<dbReference type="Proteomes" id="UP000305848">
    <property type="component" value="Unassembled WGS sequence"/>
</dbReference>
<dbReference type="AlphaFoldDB" id="A0A4U3KQM0"/>
<protein>
    <submittedName>
        <fullName evidence="5">Serine hydrolase</fullName>
    </submittedName>
</protein>
<dbReference type="PANTHER" id="PTHR46825:SF11">
    <property type="entry name" value="PENICILLIN-BINDING PROTEIN 4"/>
    <property type="match status" value="1"/>
</dbReference>
<evidence type="ECO:0000313" key="5">
    <source>
        <dbReference type="EMBL" id="TKK64598.1"/>
    </source>
</evidence>
<dbReference type="InterPro" id="IPR050491">
    <property type="entry name" value="AmpC-like"/>
</dbReference>
<dbReference type="SUPFAM" id="SSF56601">
    <property type="entry name" value="beta-lactamase/transpeptidase-like"/>
    <property type="match status" value="1"/>
</dbReference>
<dbReference type="GO" id="GO:0016787">
    <property type="term" value="F:hydrolase activity"/>
    <property type="evidence" value="ECO:0007669"/>
    <property type="project" value="UniProtKB-KW"/>
</dbReference>
<dbReference type="GO" id="GO:0016020">
    <property type="term" value="C:membrane"/>
    <property type="evidence" value="ECO:0007669"/>
    <property type="project" value="UniProtKB-SubCell"/>
</dbReference>
<dbReference type="OrthoDB" id="9793489at2"/>
<keyword evidence="2" id="KW-0472">Membrane</keyword>
<keyword evidence="5" id="KW-0378">Hydrolase</keyword>
<evidence type="ECO:0000259" key="4">
    <source>
        <dbReference type="Pfam" id="PF00144"/>
    </source>
</evidence>
<feature type="signal peptide" evidence="3">
    <location>
        <begin position="1"/>
        <end position="21"/>
    </location>
</feature>
<dbReference type="EMBL" id="SZQL01000031">
    <property type="protein sequence ID" value="TKK64598.1"/>
    <property type="molecule type" value="Genomic_DNA"/>
</dbReference>
<evidence type="ECO:0000256" key="2">
    <source>
        <dbReference type="ARBA" id="ARBA00023136"/>
    </source>
</evidence>
<keyword evidence="6" id="KW-1185">Reference proteome</keyword>
<gene>
    <name evidence="5" type="ORF">FC093_22275</name>
</gene>
<comment type="caution">
    <text evidence="5">The sequence shown here is derived from an EMBL/GenBank/DDBJ whole genome shotgun (WGS) entry which is preliminary data.</text>
</comment>
<reference evidence="5 6" key="1">
    <citation type="submission" date="2019-05" db="EMBL/GenBank/DDBJ databases">
        <title>Panacibacter sp. strain 17mud1-8 Genome sequencing and assembly.</title>
        <authorList>
            <person name="Chhetri G."/>
        </authorList>
    </citation>
    <scope>NUCLEOTIDE SEQUENCE [LARGE SCALE GENOMIC DNA]</scope>
    <source>
        <strain evidence="5 6">17mud1-8</strain>
    </source>
</reference>
<organism evidence="5 6">
    <name type="scientific">Ilyomonas limi</name>
    <dbReference type="NCBI Taxonomy" id="2575867"/>
    <lineage>
        <taxon>Bacteria</taxon>
        <taxon>Pseudomonadati</taxon>
        <taxon>Bacteroidota</taxon>
        <taxon>Chitinophagia</taxon>
        <taxon>Chitinophagales</taxon>
        <taxon>Chitinophagaceae</taxon>
        <taxon>Ilyomonas</taxon>
    </lineage>
</organism>
<evidence type="ECO:0000256" key="3">
    <source>
        <dbReference type="SAM" id="SignalP"/>
    </source>
</evidence>
<dbReference type="InterPro" id="IPR001466">
    <property type="entry name" value="Beta-lactam-related"/>
</dbReference>
<dbReference type="Pfam" id="PF00144">
    <property type="entry name" value="Beta-lactamase"/>
    <property type="match status" value="1"/>
</dbReference>
<accession>A0A4U3KQM0</accession>
<keyword evidence="3" id="KW-0732">Signal</keyword>
<dbReference type="PANTHER" id="PTHR46825">
    <property type="entry name" value="D-ALANYL-D-ALANINE-CARBOXYPEPTIDASE/ENDOPEPTIDASE AMPH"/>
    <property type="match status" value="1"/>
</dbReference>
<proteinExistence type="predicted"/>
<sequence length="456" mass="50557">MQMKKLLAGALLLIYTQLLHAQDSTTQKLDALITVYANLGRFNGSALVAAHGKILLQKGYGLKNADSKSMNDANTVFQIASITKTFTSTVVLKLVEEHKLSLDDKLSKFYSGFPNGDTITIQELLSHTSGLHNFTEEDTTINETDEQRMIPYLKTLKPDFAPGTNWSYSNSGYVVLGYIIQKVSGMSYWQAVRKYIFEPLHMNNSGFDFTHLKSADKAIGYDVLNDSVQQQSTITDSTVPFGAGAIYSTVTDMYNWNEGLKSYKIVHEGLMQQAYTPCALHNYGFGWQIDSIYGRKMLSHSGAISGFGSNFARIPGDDVCIVLLSNISGSAGSTFNVTHLTDKLLAILYHKAYTIPKKKTPVAVNKDVLKNYTGTYTIDEMNLRIDVTVGDDILIAQPYRDGHPGPTSFLHPLNNTQFYDERDDDLEVTLDVDATGKPNGMKILQAGITRYAKKIK</sequence>
<comment type="subcellular location">
    <subcellularLocation>
        <location evidence="1">Membrane</location>
    </subcellularLocation>
</comment>
<feature type="domain" description="Beta-lactamase-related" evidence="4">
    <location>
        <begin position="41"/>
        <end position="333"/>
    </location>
</feature>